<accession>A0A4S2MVU1</accession>
<dbReference type="EMBL" id="ML220123">
    <property type="protein sequence ID" value="TGZ80752.1"/>
    <property type="molecule type" value="Genomic_DNA"/>
</dbReference>
<keyword evidence="3" id="KW-1185">Reference proteome</keyword>
<dbReference type="SUPFAM" id="SSF56112">
    <property type="entry name" value="Protein kinase-like (PK-like)"/>
    <property type="match status" value="1"/>
</dbReference>
<dbReference type="PANTHER" id="PTHR38248">
    <property type="entry name" value="FUNK1 6"/>
    <property type="match status" value="1"/>
</dbReference>
<gene>
    <name evidence="2" type="ORF">EX30DRAFT_364387</name>
</gene>
<dbReference type="STRING" id="341454.A0A4S2MVU1"/>
<reference evidence="2 3" key="1">
    <citation type="submission" date="2019-04" db="EMBL/GenBank/DDBJ databases">
        <title>Comparative genomics and transcriptomics to analyze fruiting body development in filamentous ascomycetes.</title>
        <authorList>
            <consortium name="DOE Joint Genome Institute"/>
            <person name="Lutkenhaus R."/>
            <person name="Traeger S."/>
            <person name="Breuer J."/>
            <person name="Kuo A."/>
            <person name="Lipzen A."/>
            <person name="Pangilinan J."/>
            <person name="Dilworth D."/>
            <person name="Sandor L."/>
            <person name="Poggeler S."/>
            <person name="Barry K."/>
            <person name="Grigoriev I.V."/>
            <person name="Nowrousian M."/>
        </authorList>
    </citation>
    <scope>NUCLEOTIDE SEQUENCE [LARGE SCALE GENOMIC DNA]</scope>
    <source>
        <strain evidence="2 3">CBS 389.68</strain>
    </source>
</reference>
<dbReference type="InterPro" id="IPR040976">
    <property type="entry name" value="Pkinase_fungal"/>
</dbReference>
<dbReference type="Proteomes" id="UP000298138">
    <property type="component" value="Unassembled WGS sequence"/>
</dbReference>
<dbReference type="OrthoDB" id="5584477at2759"/>
<dbReference type="AlphaFoldDB" id="A0A4S2MVU1"/>
<protein>
    <recommendedName>
        <fullName evidence="1">Fungal-type protein kinase domain-containing protein</fullName>
    </recommendedName>
</protein>
<dbReference type="InterPro" id="IPR011009">
    <property type="entry name" value="Kinase-like_dom_sf"/>
</dbReference>
<sequence>MCFTAVQVDTLPESLPSVALPDAHILYPQLLRSAPQHPPFTPWSPFTTATEILLAPRAALRAHLYLHSKAILLPSGNHSPGHASEEGFLIDFDYAISLQRESLSGALHRTGTPIFMAIGVLDNEPSCFHYDLHSFFYVLLWIMSKWDVPVSKTDSAQGHGKLISSWARGSYLQLFNAKIALLDSEAWSRYLAQALDQPGWKELKKEMGRLLNLWFPSCFPFREKEVALYGIE</sequence>
<organism evidence="2 3">
    <name type="scientific">Ascodesmis nigricans</name>
    <dbReference type="NCBI Taxonomy" id="341454"/>
    <lineage>
        <taxon>Eukaryota</taxon>
        <taxon>Fungi</taxon>
        <taxon>Dikarya</taxon>
        <taxon>Ascomycota</taxon>
        <taxon>Pezizomycotina</taxon>
        <taxon>Pezizomycetes</taxon>
        <taxon>Pezizales</taxon>
        <taxon>Ascodesmidaceae</taxon>
        <taxon>Ascodesmis</taxon>
    </lineage>
</organism>
<proteinExistence type="predicted"/>
<evidence type="ECO:0000313" key="3">
    <source>
        <dbReference type="Proteomes" id="UP000298138"/>
    </source>
</evidence>
<evidence type="ECO:0000313" key="2">
    <source>
        <dbReference type="EMBL" id="TGZ80752.1"/>
    </source>
</evidence>
<dbReference type="PANTHER" id="PTHR38248:SF2">
    <property type="entry name" value="FUNK1 11"/>
    <property type="match status" value="1"/>
</dbReference>
<dbReference type="Pfam" id="PF17667">
    <property type="entry name" value="Pkinase_fungal"/>
    <property type="match status" value="1"/>
</dbReference>
<feature type="domain" description="Fungal-type protein kinase" evidence="1">
    <location>
        <begin position="80"/>
        <end position="143"/>
    </location>
</feature>
<dbReference type="InParanoid" id="A0A4S2MVU1"/>
<dbReference type="Gene3D" id="1.10.510.10">
    <property type="entry name" value="Transferase(Phosphotransferase) domain 1"/>
    <property type="match status" value="1"/>
</dbReference>
<name>A0A4S2MVU1_9PEZI</name>
<evidence type="ECO:0000259" key="1">
    <source>
        <dbReference type="Pfam" id="PF17667"/>
    </source>
</evidence>